<accession>X0U8Y9</accession>
<reference evidence="1" key="1">
    <citation type="journal article" date="2014" name="Front. Microbiol.">
        <title>High frequency of phylogenetically diverse reductive dehalogenase-homologous genes in deep subseafloor sedimentary metagenomes.</title>
        <authorList>
            <person name="Kawai M."/>
            <person name="Futagami T."/>
            <person name="Toyoda A."/>
            <person name="Takaki Y."/>
            <person name="Nishi S."/>
            <person name="Hori S."/>
            <person name="Arai W."/>
            <person name="Tsubouchi T."/>
            <person name="Morono Y."/>
            <person name="Uchiyama I."/>
            <person name="Ito T."/>
            <person name="Fujiyama A."/>
            <person name="Inagaki F."/>
            <person name="Takami H."/>
        </authorList>
    </citation>
    <scope>NUCLEOTIDE SEQUENCE</scope>
    <source>
        <strain evidence="1">Expedition CK06-06</strain>
    </source>
</reference>
<protein>
    <submittedName>
        <fullName evidence="1">Uncharacterized protein</fullName>
    </submittedName>
</protein>
<sequence>MRGDVKMITHFEIEHKKRISDQYTADVFLDHISEVVRPLADCTDVRQARNVLWDWLDLVQRKAYGAEEELHPLELVVVRDCIRTFRMMFSARKENRAKFSIVRAIWDVACGRSRPDLTAAFWADIIHLVRGGLGWSDIYSDYRKSEVDYLEGRQAACARSEELDDMWENARRIARHYPHGMLSRIIARRDGNRDRIMKVLGASPADWMDWRWQIRNVVRDVRRLEDLVVLSGEEKECIRKT</sequence>
<comment type="caution">
    <text evidence="1">The sequence shown here is derived from an EMBL/GenBank/DDBJ whole genome shotgun (WGS) entry which is preliminary data.</text>
</comment>
<dbReference type="EMBL" id="BARS01011979">
    <property type="protein sequence ID" value="GAF95811.1"/>
    <property type="molecule type" value="Genomic_DNA"/>
</dbReference>
<evidence type="ECO:0000313" key="1">
    <source>
        <dbReference type="EMBL" id="GAF95811.1"/>
    </source>
</evidence>
<dbReference type="AlphaFoldDB" id="X0U8Y9"/>
<feature type="non-terminal residue" evidence="1">
    <location>
        <position position="241"/>
    </location>
</feature>
<name>X0U8Y9_9ZZZZ</name>
<dbReference type="Gene3D" id="6.10.140.1170">
    <property type="match status" value="1"/>
</dbReference>
<organism evidence="1">
    <name type="scientific">marine sediment metagenome</name>
    <dbReference type="NCBI Taxonomy" id="412755"/>
    <lineage>
        <taxon>unclassified sequences</taxon>
        <taxon>metagenomes</taxon>
        <taxon>ecological metagenomes</taxon>
    </lineage>
</organism>
<proteinExistence type="predicted"/>
<gene>
    <name evidence="1" type="ORF">S01H1_21563</name>
</gene>